<sequence>MQDGPLSSNTDPNRSRRTYNCSATLLEEQVHSSQVAVGEPSPKAAPSPPTIQPPGKPEPEDTLLPLQETSTTLVLEANRDEKESVRWSGHQFQNLGITPVEHFEMTDRPVTPTGGTFGDSESCYAAGTELGLGDMLKDLDPRWVASQE</sequence>
<comment type="caution">
    <text evidence="2">The sequence shown here is derived from an EMBL/GenBank/DDBJ whole genome shotgun (WGS) entry which is preliminary data.</text>
</comment>
<keyword evidence="3" id="KW-1185">Reference proteome</keyword>
<protein>
    <submittedName>
        <fullName evidence="2">Uncharacterized protein</fullName>
    </submittedName>
</protein>
<evidence type="ECO:0000313" key="3">
    <source>
        <dbReference type="Proteomes" id="UP001266305"/>
    </source>
</evidence>
<evidence type="ECO:0000256" key="1">
    <source>
        <dbReference type="SAM" id="MobiDB-lite"/>
    </source>
</evidence>
<reference evidence="2 3" key="1">
    <citation type="submission" date="2023-05" db="EMBL/GenBank/DDBJ databases">
        <title>B98-5 Cell Line De Novo Hybrid Assembly: An Optical Mapping Approach.</title>
        <authorList>
            <person name="Kananen K."/>
            <person name="Auerbach J.A."/>
            <person name="Kautto E."/>
            <person name="Blachly J.S."/>
        </authorList>
    </citation>
    <scope>NUCLEOTIDE SEQUENCE [LARGE SCALE GENOMIC DNA]</scope>
    <source>
        <strain evidence="2">B95-8</strain>
        <tissue evidence="2">Cell line</tissue>
    </source>
</reference>
<dbReference type="EMBL" id="JASSZA010000002">
    <property type="protein sequence ID" value="KAK2117145.1"/>
    <property type="molecule type" value="Genomic_DNA"/>
</dbReference>
<name>A0ABQ9W6N4_SAGOE</name>
<feature type="region of interest" description="Disordered" evidence="1">
    <location>
        <begin position="30"/>
        <end position="63"/>
    </location>
</feature>
<evidence type="ECO:0000313" key="2">
    <source>
        <dbReference type="EMBL" id="KAK2117145.1"/>
    </source>
</evidence>
<proteinExistence type="predicted"/>
<accession>A0ABQ9W6N4</accession>
<feature type="compositionally biased region" description="Pro residues" evidence="1">
    <location>
        <begin position="43"/>
        <end position="56"/>
    </location>
</feature>
<organism evidence="2 3">
    <name type="scientific">Saguinus oedipus</name>
    <name type="common">Cotton-top tamarin</name>
    <name type="synonym">Oedipomidas oedipus</name>
    <dbReference type="NCBI Taxonomy" id="9490"/>
    <lineage>
        <taxon>Eukaryota</taxon>
        <taxon>Metazoa</taxon>
        <taxon>Chordata</taxon>
        <taxon>Craniata</taxon>
        <taxon>Vertebrata</taxon>
        <taxon>Euteleostomi</taxon>
        <taxon>Mammalia</taxon>
        <taxon>Eutheria</taxon>
        <taxon>Euarchontoglires</taxon>
        <taxon>Primates</taxon>
        <taxon>Haplorrhini</taxon>
        <taxon>Platyrrhini</taxon>
        <taxon>Cebidae</taxon>
        <taxon>Callitrichinae</taxon>
        <taxon>Saguinus</taxon>
    </lineage>
</organism>
<dbReference type="Proteomes" id="UP001266305">
    <property type="component" value="Unassembled WGS sequence"/>
</dbReference>
<gene>
    <name evidence="2" type="ORF">P7K49_004031</name>
</gene>